<feature type="region of interest" description="Disordered" evidence="1">
    <location>
        <begin position="21"/>
        <end position="60"/>
    </location>
</feature>
<evidence type="ECO:0008006" key="5">
    <source>
        <dbReference type="Google" id="ProtNLM"/>
    </source>
</evidence>
<feature type="signal peptide" evidence="2">
    <location>
        <begin position="1"/>
        <end position="23"/>
    </location>
</feature>
<evidence type="ECO:0000313" key="3">
    <source>
        <dbReference type="EMBL" id="AUX28758.1"/>
    </source>
</evidence>
<gene>
    <name evidence="3" type="ORF">SOCE836_008390</name>
</gene>
<organism evidence="3 4">
    <name type="scientific">Sorangium cellulosum</name>
    <name type="common">Polyangium cellulosum</name>
    <dbReference type="NCBI Taxonomy" id="56"/>
    <lineage>
        <taxon>Bacteria</taxon>
        <taxon>Pseudomonadati</taxon>
        <taxon>Myxococcota</taxon>
        <taxon>Polyangia</taxon>
        <taxon>Polyangiales</taxon>
        <taxon>Polyangiaceae</taxon>
        <taxon>Sorangium</taxon>
    </lineage>
</organism>
<reference evidence="3 4" key="1">
    <citation type="submission" date="2015-09" db="EMBL/GenBank/DDBJ databases">
        <title>Sorangium comparison.</title>
        <authorList>
            <person name="Zaburannyi N."/>
            <person name="Bunk B."/>
            <person name="Overmann J."/>
            <person name="Mueller R."/>
        </authorList>
    </citation>
    <scope>NUCLEOTIDE SEQUENCE [LARGE SCALE GENOMIC DNA]</scope>
    <source>
        <strain evidence="3 4">So ce836</strain>
    </source>
</reference>
<dbReference type="Proteomes" id="UP000295497">
    <property type="component" value="Chromosome"/>
</dbReference>
<dbReference type="AlphaFoldDB" id="A0A4P2QGV9"/>
<dbReference type="EMBL" id="CP012672">
    <property type="protein sequence ID" value="AUX28758.1"/>
    <property type="molecule type" value="Genomic_DNA"/>
</dbReference>
<proteinExistence type="predicted"/>
<protein>
    <recommendedName>
        <fullName evidence="5">Secreted protein</fullName>
    </recommendedName>
</protein>
<evidence type="ECO:0000256" key="2">
    <source>
        <dbReference type="SAM" id="SignalP"/>
    </source>
</evidence>
<feature type="chain" id="PRO_5020297827" description="Secreted protein" evidence="2">
    <location>
        <begin position="24"/>
        <end position="203"/>
    </location>
</feature>
<name>A0A4P2QGV9_SORCE</name>
<evidence type="ECO:0000313" key="4">
    <source>
        <dbReference type="Proteomes" id="UP000295497"/>
    </source>
</evidence>
<sequence>MTMRGRLCSILALVAACSSGEPAAPPRAPASTAVAAAPPSASTAVAAASPPSASSAPAPAAASASASSAPASAVASASETPPPPPVVEVHTSALRKRFSIAASGAATRRRSTGFRPDVVGHGQVKPESLEAFHKLLLDVGFCGLAPKERESAPGYIVIKAGFPDVTCTVELPDKKWDKIPKAKRVIEAARKLEEEACAQGCLP</sequence>
<feature type="compositionally biased region" description="Low complexity" evidence="1">
    <location>
        <begin position="29"/>
        <end position="60"/>
    </location>
</feature>
<evidence type="ECO:0000256" key="1">
    <source>
        <dbReference type="SAM" id="MobiDB-lite"/>
    </source>
</evidence>
<keyword evidence="2" id="KW-0732">Signal</keyword>
<accession>A0A4P2QGV9</accession>
<dbReference type="PROSITE" id="PS51257">
    <property type="entry name" value="PROKAR_LIPOPROTEIN"/>
    <property type="match status" value="1"/>
</dbReference>